<accession>A0A2Z3HW65</accession>
<dbReference type="InterPro" id="IPR023214">
    <property type="entry name" value="HAD_sf"/>
</dbReference>
<dbReference type="GO" id="GO:0008967">
    <property type="term" value="F:phosphoglycolate phosphatase activity"/>
    <property type="evidence" value="ECO:0007669"/>
    <property type="project" value="TreeGrafter"/>
</dbReference>
<feature type="region of interest" description="Disordered" evidence="1">
    <location>
        <begin position="1"/>
        <end position="31"/>
    </location>
</feature>
<dbReference type="InterPro" id="IPR023198">
    <property type="entry name" value="PGP-like_dom2"/>
</dbReference>
<proteinExistence type="predicted"/>
<evidence type="ECO:0000313" key="3">
    <source>
        <dbReference type="Proteomes" id="UP000247763"/>
    </source>
</evidence>
<dbReference type="SFLD" id="SFLDS00003">
    <property type="entry name" value="Haloacid_Dehalogenase"/>
    <property type="match status" value="1"/>
</dbReference>
<name>A0A2Z3HW65_9CAUL</name>
<dbReference type="InterPro" id="IPR050155">
    <property type="entry name" value="HAD-like_hydrolase_sf"/>
</dbReference>
<dbReference type="GO" id="GO:0006281">
    <property type="term" value="P:DNA repair"/>
    <property type="evidence" value="ECO:0007669"/>
    <property type="project" value="TreeGrafter"/>
</dbReference>
<feature type="compositionally biased region" description="Basic and acidic residues" evidence="1">
    <location>
        <begin position="18"/>
        <end position="27"/>
    </location>
</feature>
<dbReference type="InterPro" id="IPR041492">
    <property type="entry name" value="HAD_2"/>
</dbReference>
<gene>
    <name evidence="2" type="ORF">HYN04_07530</name>
</gene>
<keyword evidence="2" id="KW-0378">Hydrolase</keyword>
<sequence length="246" mass="26958">MSARSGGLARGAPIVQDSRPEEGEGDGRSSPGGKRLAYRLVIFDFDGTLADSADWFISMANDVARRFRFRQISDDEIAMLRGRSSREVVAYMRVPAWKMPFIARHTRRLVSENTSKIPLFPESPALIRALHEAGVVLALVSSNSEANVRKILGPELAGCISHYACGASMFGKTPKFRKVIRRAGARHGQVLSIGDETRDIEAASRAGIDSGAVTWGYARPEILEAHRPTFLFNTMDDIARAALGRD</sequence>
<organism evidence="2 3">
    <name type="scientific">Phenylobacterium parvum</name>
    <dbReference type="NCBI Taxonomy" id="2201350"/>
    <lineage>
        <taxon>Bacteria</taxon>
        <taxon>Pseudomonadati</taxon>
        <taxon>Pseudomonadota</taxon>
        <taxon>Alphaproteobacteria</taxon>
        <taxon>Caulobacterales</taxon>
        <taxon>Caulobacteraceae</taxon>
        <taxon>Phenylobacterium</taxon>
    </lineage>
</organism>
<protein>
    <submittedName>
        <fullName evidence="2">HAD family hydrolase</fullName>
    </submittedName>
</protein>
<dbReference type="GO" id="GO:0005829">
    <property type="term" value="C:cytosol"/>
    <property type="evidence" value="ECO:0007669"/>
    <property type="project" value="TreeGrafter"/>
</dbReference>
<keyword evidence="3" id="KW-1185">Reference proteome</keyword>
<dbReference type="Proteomes" id="UP000247763">
    <property type="component" value="Chromosome"/>
</dbReference>
<dbReference type="PANTHER" id="PTHR43434:SF13">
    <property type="entry name" value="PHOSPHOGLYCOLATE PHOSPHATASE"/>
    <property type="match status" value="1"/>
</dbReference>
<dbReference type="Gene3D" id="3.40.50.1000">
    <property type="entry name" value="HAD superfamily/HAD-like"/>
    <property type="match status" value="1"/>
</dbReference>
<dbReference type="EMBL" id="CP029479">
    <property type="protein sequence ID" value="AWM77621.1"/>
    <property type="molecule type" value="Genomic_DNA"/>
</dbReference>
<dbReference type="PANTHER" id="PTHR43434">
    <property type="entry name" value="PHOSPHOGLYCOLATE PHOSPHATASE"/>
    <property type="match status" value="1"/>
</dbReference>
<dbReference type="KEGG" id="phb:HYN04_07530"/>
<dbReference type="SFLD" id="SFLDG01129">
    <property type="entry name" value="C1.5:_HAD__Beta-PGM__Phosphata"/>
    <property type="match status" value="1"/>
</dbReference>
<evidence type="ECO:0000256" key="1">
    <source>
        <dbReference type="SAM" id="MobiDB-lite"/>
    </source>
</evidence>
<reference evidence="3" key="1">
    <citation type="submission" date="2018-05" db="EMBL/GenBank/DDBJ databases">
        <title>Genome sequencing of Phenylobacterium sp. HYN0004.</title>
        <authorList>
            <person name="Yi H."/>
            <person name="Baek C."/>
        </authorList>
    </citation>
    <scope>NUCLEOTIDE SEQUENCE [LARGE SCALE GENOMIC DNA]</scope>
    <source>
        <strain evidence="3">HYN0004</strain>
    </source>
</reference>
<dbReference type="Pfam" id="PF13419">
    <property type="entry name" value="HAD_2"/>
    <property type="match status" value="1"/>
</dbReference>
<dbReference type="Gene3D" id="1.10.150.240">
    <property type="entry name" value="Putative phosphatase, domain 2"/>
    <property type="match status" value="1"/>
</dbReference>
<dbReference type="InterPro" id="IPR036412">
    <property type="entry name" value="HAD-like_sf"/>
</dbReference>
<dbReference type="OrthoDB" id="9793014at2"/>
<dbReference type="AlphaFoldDB" id="A0A2Z3HW65"/>
<evidence type="ECO:0000313" key="2">
    <source>
        <dbReference type="EMBL" id="AWM77621.1"/>
    </source>
</evidence>
<dbReference type="SUPFAM" id="SSF56784">
    <property type="entry name" value="HAD-like"/>
    <property type="match status" value="1"/>
</dbReference>